<reference evidence="7" key="2">
    <citation type="submission" date="2023-06" db="EMBL/GenBank/DDBJ databases">
        <authorList>
            <consortium name="Lawrence Berkeley National Laboratory"/>
            <person name="Haridas S."/>
            <person name="Hensen N."/>
            <person name="Bonometti L."/>
            <person name="Westerberg I."/>
            <person name="Brannstrom I.O."/>
            <person name="Guillou S."/>
            <person name="Cros-Aarteil S."/>
            <person name="Calhoun S."/>
            <person name="Kuo A."/>
            <person name="Mondo S."/>
            <person name="Pangilinan J."/>
            <person name="Riley R."/>
            <person name="Labutti K."/>
            <person name="Andreopoulos B."/>
            <person name="Lipzen A."/>
            <person name="Chen C."/>
            <person name="Yanf M."/>
            <person name="Daum C."/>
            <person name="Ng V."/>
            <person name="Clum A."/>
            <person name="Steindorff A."/>
            <person name="Ohm R."/>
            <person name="Martin F."/>
            <person name="Silar P."/>
            <person name="Natvig D."/>
            <person name="Lalanne C."/>
            <person name="Gautier V."/>
            <person name="Ament-Velasquez S.L."/>
            <person name="Kruys A."/>
            <person name="Hutchinson M.I."/>
            <person name="Powell A.J."/>
            <person name="Barry K."/>
            <person name="Miller A.N."/>
            <person name="Grigoriev I.V."/>
            <person name="Debuchy R."/>
            <person name="Gladieux P."/>
            <person name="Thoren M.H."/>
            <person name="Johannesson H."/>
        </authorList>
    </citation>
    <scope>NUCLEOTIDE SEQUENCE</scope>
    <source>
        <strain evidence="7">CBS 168.71</strain>
    </source>
</reference>
<proteinExistence type="predicted"/>
<name>A0AAE0H837_9PEZI</name>
<dbReference type="InterPro" id="IPR025423">
    <property type="entry name" value="TMEM205-like"/>
</dbReference>
<evidence type="ECO:0000256" key="2">
    <source>
        <dbReference type="ARBA" id="ARBA00022692"/>
    </source>
</evidence>
<comment type="subcellular location">
    <subcellularLocation>
        <location evidence="1">Membrane</location>
    </subcellularLocation>
</comment>
<comment type="caution">
    <text evidence="7">The sequence shown here is derived from an EMBL/GenBank/DDBJ whole genome shotgun (WGS) entry which is preliminary data.</text>
</comment>
<dbReference type="EMBL" id="JAUEPN010000009">
    <property type="protein sequence ID" value="KAK3291597.1"/>
    <property type="molecule type" value="Genomic_DNA"/>
</dbReference>
<protein>
    <recommendedName>
        <fullName evidence="6">TMEM205-like domain-containing protein</fullName>
    </recommendedName>
</protein>
<evidence type="ECO:0000256" key="5">
    <source>
        <dbReference type="SAM" id="Phobius"/>
    </source>
</evidence>
<reference evidence="7" key="1">
    <citation type="journal article" date="2023" name="Mol. Phylogenet. Evol.">
        <title>Genome-scale phylogeny and comparative genomics of the fungal order Sordariales.</title>
        <authorList>
            <person name="Hensen N."/>
            <person name="Bonometti L."/>
            <person name="Westerberg I."/>
            <person name="Brannstrom I.O."/>
            <person name="Guillou S."/>
            <person name="Cros-Aarteil S."/>
            <person name="Calhoun S."/>
            <person name="Haridas S."/>
            <person name="Kuo A."/>
            <person name="Mondo S."/>
            <person name="Pangilinan J."/>
            <person name="Riley R."/>
            <person name="LaButti K."/>
            <person name="Andreopoulos B."/>
            <person name="Lipzen A."/>
            <person name="Chen C."/>
            <person name="Yan M."/>
            <person name="Daum C."/>
            <person name="Ng V."/>
            <person name="Clum A."/>
            <person name="Steindorff A."/>
            <person name="Ohm R.A."/>
            <person name="Martin F."/>
            <person name="Silar P."/>
            <person name="Natvig D.O."/>
            <person name="Lalanne C."/>
            <person name="Gautier V."/>
            <person name="Ament-Velasquez S.L."/>
            <person name="Kruys A."/>
            <person name="Hutchinson M.I."/>
            <person name="Powell A.J."/>
            <person name="Barry K."/>
            <person name="Miller A.N."/>
            <person name="Grigoriev I.V."/>
            <person name="Debuchy R."/>
            <person name="Gladieux P."/>
            <person name="Hiltunen Thoren M."/>
            <person name="Johannesson H."/>
        </authorList>
    </citation>
    <scope>NUCLEOTIDE SEQUENCE</scope>
    <source>
        <strain evidence="7">CBS 168.71</strain>
    </source>
</reference>
<keyword evidence="2 5" id="KW-0812">Transmembrane</keyword>
<evidence type="ECO:0000313" key="7">
    <source>
        <dbReference type="EMBL" id="KAK3291597.1"/>
    </source>
</evidence>
<evidence type="ECO:0000256" key="4">
    <source>
        <dbReference type="ARBA" id="ARBA00023136"/>
    </source>
</evidence>
<evidence type="ECO:0000256" key="3">
    <source>
        <dbReference type="ARBA" id="ARBA00022989"/>
    </source>
</evidence>
<dbReference type="AlphaFoldDB" id="A0AAE0H837"/>
<dbReference type="Pfam" id="PF13664">
    <property type="entry name" value="DUF4149"/>
    <property type="match status" value="1"/>
</dbReference>
<evidence type="ECO:0000313" key="8">
    <source>
        <dbReference type="Proteomes" id="UP001278766"/>
    </source>
</evidence>
<keyword evidence="4 5" id="KW-0472">Membrane</keyword>
<dbReference type="GO" id="GO:0016020">
    <property type="term" value="C:membrane"/>
    <property type="evidence" value="ECO:0007669"/>
    <property type="project" value="UniProtKB-SubCell"/>
</dbReference>
<gene>
    <name evidence="7" type="ORF">B0H64DRAFT_248446</name>
</gene>
<feature type="domain" description="TMEM205-like" evidence="6">
    <location>
        <begin position="24"/>
        <end position="121"/>
    </location>
</feature>
<dbReference type="PANTHER" id="PTHR23241:SF102">
    <property type="entry name" value="LD23009P"/>
    <property type="match status" value="1"/>
</dbReference>
<evidence type="ECO:0000259" key="6">
    <source>
        <dbReference type="Pfam" id="PF13664"/>
    </source>
</evidence>
<dbReference type="Proteomes" id="UP001278766">
    <property type="component" value="Unassembled WGS sequence"/>
</dbReference>
<feature type="transmembrane region" description="Helical" evidence="5">
    <location>
        <begin position="161"/>
        <end position="179"/>
    </location>
</feature>
<sequence length="188" mass="21053">MTVIDALNTVASSVFGNLAPFHLLFYSTLLGTQLFQTFINTKVCFVALPRSAFTTLQKRIFPIYFWTQTTLVVLSALTFPPHGVYSLMLRKGDWIPYAVAAVTSVMNLAVYGPQTQKAMVDCIHQETRDTHKARTNSTDDGPSAEMKVLRRAFSSNHAMSIHLNLLSIGAMLFHGWQLASRLTFNTEY</sequence>
<dbReference type="InterPro" id="IPR053009">
    <property type="entry name" value="Xanthocillin_Biosynth-Assoc"/>
</dbReference>
<feature type="transmembrane region" description="Helical" evidence="5">
    <location>
        <begin position="94"/>
        <end position="111"/>
    </location>
</feature>
<dbReference type="PANTHER" id="PTHR23241">
    <property type="entry name" value="LATE EMBRYOGENESIS ABUNDANT PLANTS LEA-RELATED"/>
    <property type="match status" value="1"/>
</dbReference>
<evidence type="ECO:0000256" key="1">
    <source>
        <dbReference type="ARBA" id="ARBA00004370"/>
    </source>
</evidence>
<feature type="transmembrane region" description="Helical" evidence="5">
    <location>
        <begin position="60"/>
        <end position="79"/>
    </location>
</feature>
<organism evidence="7 8">
    <name type="scientific">Chaetomium fimeti</name>
    <dbReference type="NCBI Taxonomy" id="1854472"/>
    <lineage>
        <taxon>Eukaryota</taxon>
        <taxon>Fungi</taxon>
        <taxon>Dikarya</taxon>
        <taxon>Ascomycota</taxon>
        <taxon>Pezizomycotina</taxon>
        <taxon>Sordariomycetes</taxon>
        <taxon>Sordariomycetidae</taxon>
        <taxon>Sordariales</taxon>
        <taxon>Chaetomiaceae</taxon>
        <taxon>Chaetomium</taxon>
    </lineage>
</organism>
<keyword evidence="3 5" id="KW-1133">Transmembrane helix</keyword>
<dbReference type="RefSeq" id="XP_062655111.1">
    <property type="nucleotide sequence ID" value="XM_062799958.1"/>
</dbReference>
<accession>A0AAE0H837</accession>
<keyword evidence="8" id="KW-1185">Reference proteome</keyword>
<dbReference type="GeneID" id="87836906"/>